<organism evidence="10 11">
    <name type="scientific">Achlya hypogyna</name>
    <name type="common">Oomycete</name>
    <name type="synonym">Protoachlya hypogyna</name>
    <dbReference type="NCBI Taxonomy" id="1202772"/>
    <lineage>
        <taxon>Eukaryota</taxon>
        <taxon>Sar</taxon>
        <taxon>Stramenopiles</taxon>
        <taxon>Oomycota</taxon>
        <taxon>Saprolegniomycetes</taxon>
        <taxon>Saprolegniales</taxon>
        <taxon>Achlyaceae</taxon>
        <taxon>Achlya</taxon>
    </lineage>
</organism>
<dbReference type="GO" id="GO:0006906">
    <property type="term" value="P:vesicle fusion"/>
    <property type="evidence" value="ECO:0007669"/>
    <property type="project" value="TreeGrafter"/>
</dbReference>
<dbReference type="InterPro" id="IPR010989">
    <property type="entry name" value="SNARE"/>
</dbReference>
<dbReference type="GO" id="GO:0000139">
    <property type="term" value="C:Golgi membrane"/>
    <property type="evidence" value="ECO:0007669"/>
    <property type="project" value="TreeGrafter"/>
</dbReference>
<comment type="caution">
    <text evidence="10">The sequence shown here is derived from an EMBL/GenBank/DDBJ whole genome shotgun (WGS) entry which is preliminary data.</text>
</comment>
<protein>
    <recommendedName>
        <fullName evidence="9">t-SNARE coiled-coil homology domain-containing protein</fullName>
    </recommendedName>
</protein>
<accession>A0A1V9Z1R5</accession>
<keyword evidence="11" id="KW-1185">Reference proteome</keyword>
<dbReference type="Proteomes" id="UP000243579">
    <property type="component" value="Unassembled WGS sequence"/>
</dbReference>
<evidence type="ECO:0000313" key="10">
    <source>
        <dbReference type="EMBL" id="OQR91944.1"/>
    </source>
</evidence>
<dbReference type="SUPFAM" id="SSF47661">
    <property type="entry name" value="t-snare proteins"/>
    <property type="match status" value="1"/>
</dbReference>
<dbReference type="Pfam" id="PF05739">
    <property type="entry name" value="SNARE"/>
    <property type="match status" value="1"/>
</dbReference>
<dbReference type="GO" id="GO:0000149">
    <property type="term" value="F:SNARE binding"/>
    <property type="evidence" value="ECO:0007669"/>
    <property type="project" value="TreeGrafter"/>
</dbReference>
<evidence type="ECO:0000256" key="4">
    <source>
        <dbReference type="ARBA" id="ARBA00022692"/>
    </source>
</evidence>
<evidence type="ECO:0000256" key="2">
    <source>
        <dbReference type="ARBA" id="ARBA00009063"/>
    </source>
</evidence>
<evidence type="ECO:0000256" key="1">
    <source>
        <dbReference type="ARBA" id="ARBA00004211"/>
    </source>
</evidence>
<evidence type="ECO:0000313" key="11">
    <source>
        <dbReference type="Proteomes" id="UP000243579"/>
    </source>
</evidence>
<sequence>MDRTTEFVRITQLFTASPLLLAKHRPLSAHARVAQRISDALMEKELLLKGLSSLAVKKHMTVEDDPTKEIASICDVTKQALPVIAKEIADFQAAVQGENQKQRHFSVVCASLNTRMAHCVKELQEGMQTHAKVVKELSDRRKRFSHTGPHVQINTPLTLRAKQPSPPPTPAVPHQAAYTAPVESPAAQSKCTIMPSALWTTVDAPLLRRRPNMTQANAANAYVQQQQQQATMHRYTAQARLNDAMHIESTIVEISSMYNRMSTLIASQGEVLERIDDDMNTAQMNVEAGHNELLKYFTSMSGNRSLILKIFLVLIVFIYLFLVVF</sequence>
<dbReference type="GO" id="GO:0006888">
    <property type="term" value="P:endoplasmic reticulum to Golgi vesicle-mediated transport"/>
    <property type="evidence" value="ECO:0007669"/>
    <property type="project" value="TreeGrafter"/>
</dbReference>
<feature type="transmembrane region" description="Helical" evidence="8">
    <location>
        <begin position="306"/>
        <end position="324"/>
    </location>
</feature>
<gene>
    <name evidence="10" type="ORF">ACHHYP_04179</name>
</gene>
<evidence type="ECO:0000256" key="3">
    <source>
        <dbReference type="ARBA" id="ARBA00022448"/>
    </source>
</evidence>
<evidence type="ECO:0000256" key="6">
    <source>
        <dbReference type="ARBA" id="ARBA00023054"/>
    </source>
</evidence>
<keyword evidence="3" id="KW-0813">Transport</keyword>
<evidence type="ECO:0000256" key="7">
    <source>
        <dbReference type="ARBA" id="ARBA00023136"/>
    </source>
</evidence>
<keyword evidence="6" id="KW-0175">Coiled coil</keyword>
<dbReference type="GO" id="GO:0048278">
    <property type="term" value="P:vesicle docking"/>
    <property type="evidence" value="ECO:0007669"/>
    <property type="project" value="TreeGrafter"/>
</dbReference>
<keyword evidence="5 8" id="KW-1133">Transmembrane helix</keyword>
<dbReference type="PROSITE" id="PS50192">
    <property type="entry name" value="T_SNARE"/>
    <property type="match status" value="1"/>
</dbReference>
<feature type="domain" description="T-SNARE coiled-coil homology" evidence="9">
    <location>
        <begin position="234"/>
        <end position="296"/>
    </location>
</feature>
<keyword evidence="4 8" id="KW-0812">Transmembrane</keyword>
<evidence type="ECO:0000256" key="5">
    <source>
        <dbReference type="ARBA" id="ARBA00022989"/>
    </source>
</evidence>
<comment type="similarity">
    <text evidence="2">Belongs to the syntaxin family.</text>
</comment>
<dbReference type="PANTHER" id="PTHR19957:SF3">
    <property type="entry name" value="SYNTAXIN-5"/>
    <property type="match status" value="1"/>
</dbReference>
<dbReference type="Gene3D" id="1.20.58.70">
    <property type="match status" value="1"/>
</dbReference>
<evidence type="ECO:0000259" key="9">
    <source>
        <dbReference type="PROSITE" id="PS50192"/>
    </source>
</evidence>
<dbReference type="InterPro" id="IPR045242">
    <property type="entry name" value="Syntaxin"/>
</dbReference>
<evidence type="ECO:0000256" key="8">
    <source>
        <dbReference type="SAM" id="Phobius"/>
    </source>
</evidence>
<comment type="subcellular location">
    <subcellularLocation>
        <location evidence="1">Membrane</location>
        <topology evidence="1">Single-pass type IV membrane protein</topology>
    </subcellularLocation>
</comment>
<dbReference type="OrthoDB" id="421009at2759"/>
<dbReference type="AlphaFoldDB" id="A0A1V9Z1R5"/>
<dbReference type="CDD" id="cd15844">
    <property type="entry name" value="SNARE_syntaxin5"/>
    <property type="match status" value="1"/>
</dbReference>
<keyword evidence="7 8" id="KW-0472">Membrane</keyword>
<proteinExistence type="inferred from homology"/>
<name>A0A1V9Z1R5_ACHHY</name>
<reference evidence="10 11" key="1">
    <citation type="journal article" date="2014" name="Genome Biol. Evol.">
        <title>The secreted proteins of Achlya hypogyna and Thraustotheca clavata identify the ancestral oomycete secretome and reveal gene acquisitions by horizontal gene transfer.</title>
        <authorList>
            <person name="Misner I."/>
            <person name="Blouin N."/>
            <person name="Leonard G."/>
            <person name="Richards T.A."/>
            <person name="Lane C.E."/>
        </authorList>
    </citation>
    <scope>NUCLEOTIDE SEQUENCE [LARGE SCALE GENOMIC DNA]</scope>
    <source>
        <strain evidence="10 11">ATCC 48635</strain>
    </source>
</reference>
<dbReference type="STRING" id="1202772.A0A1V9Z1R5"/>
<dbReference type="GO" id="GO:0006886">
    <property type="term" value="P:intracellular protein transport"/>
    <property type="evidence" value="ECO:0007669"/>
    <property type="project" value="TreeGrafter"/>
</dbReference>
<dbReference type="SMART" id="SM00397">
    <property type="entry name" value="t_SNARE"/>
    <property type="match status" value="1"/>
</dbReference>
<dbReference type="GO" id="GO:0005484">
    <property type="term" value="F:SNAP receptor activity"/>
    <property type="evidence" value="ECO:0007669"/>
    <property type="project" value="TreeGrafter"/>
</dbReference>
<dbReference type="PANTHER" id="PTHR19957">
    <property type="entry name" value="SYNTAXIN"/>
    <property type="match status" value="1"/>
</dbReference>
<dbReference type="InterPro" id="IPR000727">
    <property type="entry name" value="T_SNARE_dom"/>
</dbReference>
<dbReference type="GO" id="GO:0031201">
    <property type="term" value="C:SNARE complex"/>
    <property type="evidence" value="ECO:0007669"/>
    <property type="project" value="TreeGrafter"/>
</dbReference>
<dbReference type="EMBL" id="JNBR01000490">
    <property type="protein sequence ID" value="OQR91944.1"/>
    <property type="molecule type" value="Genomic_DNA"/>
</dbReference>